<dbReference type="CDD" id="cd00957">
    <property type="entry name" value="Transaldolase_TalAB"/>
    <property type="match status" value="1"/>
</dbReference>
<keyword evidence="10" id="KW-1185">Reference proteome</keyword>
<name>A0A1W1VWF2_9DEIO</name>
<dbReference type="GO" id="GO:0004801">
    <property type="term" value="F:transaldolase activity"/>
    <property type="evidence" value="ECO:0007669"/>
    <property type="project" value="UniProtKB-UniRule"/>
</dbReference>
<keyword evidence="5 7" id="KW-0570">Pentose shunt</keyword>
<dbReference type="EMBL" id="FWWU01000011">
    <property type="protein sequence ID" value="SMB97695.1"/>
    <property type="molecule type" value="Genomic_DNA"/>
</dbReference>
<comment type="subcellular location">
    <subcellularLocation>
        <location evidence="7">Cytoplasm</location>
    </subcellularLocation>
</comment>
<dbReference type="UniPathway" id="UPA00115">
    <property type="reaction ID" value="UER00414"/>
</dbReference>
<dbReference type="OrthoDB" id="9807051at2"/>
<dbReference type="STRING" id="695939.SAMN00790413_06132"/>
<evidence type="ECO:0000256" key="7">
    <source>
        <dbReference type="HAMAP-Rule" id="MF_00492"/>
    </source>
</evidence>
<reference evidence="9 10" key="1">
    <citation type="submission" date="2017-04" db="EMBL/GenBank/DDBJ databases">
        <authorList>
            <person name="Afonso C.L."/>
            <person name="Miller P.J."/>
            <person name="Scott M.A."/>
            <person name="Spackman E."/>
            <person name="Goraichik I."/>
            <person name="Dimitrov K.M."/>
            <person name="Suarez D.L."/>
            <person name="Swayne D.E."/>
        </authorList>
    </citation>
    <scope>NUCLEOTIDE SEQUENCE [LARGE SCALE GENOMIC DNA]</scope>
    <source>
        <strain evidence="9 10">KR-140</strain>
    </source>
</reference>
<keyword evidence="4 7" id="KW-0808">Transferase</keyword>
<dbReference type="SUPFAM" id="SSF51569">
    <property type="entry name" value="Aldolase"/>
    <property type="match status" value="1"/>
</dbReference>
<feature type="active site" description="Schiff-base intermediate with substrate" evidence="7">
    <location>
        <position position="128"/>
    </location>
</feature>
<dbReference type="Pfam" id="PF00923">
    <property type="entry name" value="TAL_FSA"/>
    <property type="match status" value="1"/>
</dbReference>
<dbReference type="InterPro" id="IPR004730">
    <property type="entry name" value="Transaldolase_1"/>
</dbReference>
<dbReference type="EC" id="2.2.1.2" evidence="3 7"/>
<comment type="similarity">
    <text evidence="2 7 8">Belongs to the transaldolase family. Type 1 subfamily.</text>
</comment>
<organism evidence="9 10">
    <name type="scientific">Deinococcus hopiensis KR-140</name>
    <dbReference type="NCBI Taxonomy" id="695939"/>
    <lineage>
        <taxon>Bacteria</taxon>
        <taxon>Thermotogati</taxon>
        <taxon>Deinococcota</taxon>
        <taxon>Deinococci</taxon>
        <taxon>Deinococcales</taxon>
        <taxon>Deinococcaceae</taxon>
        <taxon>Deinococcus</taxon>
    </lineage>
</organism>
<comment type="pathway">
    <text evidence="1 7 8">Carbohydrate degradation; pentose phosphate pathway; D-glyceraldehyde 3-phosphate and beta-D-fructose 6-phosphate from D-ribose 5-phosphate and D-xylulose 5-phosphate (non-oxidative stage): step 2/3.</text>
</comment>
<evidence type="ECO:0000256" key="1">
    <source>
        <dbReference type="ARBA" id="ARBA00004857"/>
    </source>
</evidence>
<accession>A0A1W1VWF2</accession>
<dbReference type="Proteomes" id="UP000192582">
    <property type="component" value="Unassembled WGS sequence"/>
</dbReference>
<dbReference type="InterPro" id="IPR018225">
    <property type="entry name" value="Transaldolase_AS"/>
</dbReference>
<evidence type="ECO:0000256" key="2">
    <source>
        <dbReference type="ARBA" id="ARBA00008012"/>
    </source>
</evidence>
<keyword evidence="6 7" id="KW-0704">Schiff base</keyword>
<dbReference type="InterPro" id="IPR013785">
    <property type="entry name" value="Aldolase_TIM"/>
</dbReference>
<dbReference type="HAMAP" id="MF_00492">
    <property type="entry name" value="Transaldolase_1"/>
    <property type="match status" value="1"/>
</dbReference>
<dbReference type="PANTHER" id="PTHR10683:SF18">
    <property type="entry name" value="TRANSALDOLASE"/>
    <property type="match status" value="1"/>
</dbReference>
<dbReference type="PANTHER" id="PTHR10683">
    <property type="entry name" value="TRANSALDOLASE"/>
    <property type="match status" value="1"/>
</dbReference>
<gene>
    <name evidence="7" type="primary">tal</name>
    <name evidence="9" type="ORF">SAMN00790413_06132</name>
</gene>
<dbReference type="NCBIfam" id="TIGR00874">
    <property type="entry name" value="talAB"/>
    <property type="match status" value="1"/>
</dbReference>
<evidence type="ECO:0000256" key="6">
    <source>
        <dbReference type="ARBA" id="ARBA00023270"/>
    </source>
</evidence>
<evidence type="ECO:0000256" key="4">
    <source>
        <dbReference type="ARBA" id="ARBA00022679"/>
    </source>
</evidence>
<dbReference type="InterPro" id="IPR001585">
    <property type="entry name" value="TAL/FSA"/>
</dbReference>
<evidence type="ECO:0000313" key="10">
    <source>
        <dbReference type="Proteomes" id="UP000192582"/>
    </source>
</evidence>
<dbReference type="GO" id="GO:0006098">
    <property type="term" value="P:pentose-phosphate shunt"/>
    <property type="evidence" value="ECO:0007669"/>
    <property type="project" value="UniProtKB-UniRule"/>
</dbReference>
<dbReference type="GO" id="GO:0005829">
    <property type="term" value="C:cytosol"/>
    <property type="evidence" value="ECO:0007669"/>
    <property type="project" value="TreeGrafter"/>
</dbReference>
<comment type="function">
    <text evidence="7 8">Transaldolase is important for the balance of metabolites in the pentose-phosphate pathway.</text>
</comment>
<proteinExistence type="inferred from homology"/>
<dbReference type="GO" id="GO:0005975">
    <property type="term" value="P:carbohydrate metabolic process"/>
    <property type="evidence" value="ECO:0007669"/>
    <property type="project" value="InterPro"/>
</dbReference>
<evidence type="ECO:0000313" key="9">
    <source>
        <dbReference type="EMBL" id="SMB97695.1"/>
    </source>
</evidence>
<dbReference type="AlphaFoldDB" id="A0A1W1VWF2"/>
<keyword evidence="7" id="KW-0963">Cytoplasm</keyword>
<sequence>MPSKLEQLRKFSVVVADTGDFTAISQYRPRDCTTNPSLILKAARQPESAELVNEVVTDCARRGERTEEMLDTLAVRFGVELTKLVPGDVSTEVDAMLSFDVTAMVTKARALIERYEKWGVDRERVLIKLAATWEGIRAAEVLEREGIRCNLTLVFSLEQAVACAQAGVFLISPFVGRITDWYKKAEGRNSYPVDDDPGVGSVRRIYTHFKSQGYATAVMGASFRSAAQVEALAGCDRLTVSPTLLSDLDQDQGMLTRRLGSAQAATPPTGPITEPAFRWSLLENQMAGEKLTEGLRVFHMDYLSLKREIQTKVQGQKVLT</sequence>
<evidence type="ECO:0000256" key="5">
    <source>
        <dbReference type="ARBA" id="ARBA00023126"/>
    </source>
</evidence>
<dbReference type="RefSeq" id="WP_084051434.1">
    <property type="nucleotide sequence ID" value="NZ_FWWU01000011.1"/>
</dbReference>
<evidence type="ECO:0000256" key="3">
    <source>
        <dbReference type="ARBA" id="ARBA00013151"/>
    </source>
</evidence>
<comment type="catalytic activity">
    <reaction evidence="7 8">
        <text>D-sedoheptulose 7-phosphate + D-glyceraldehyde 3-phosphate = D-erythrose 4-phosphate + beta-D-fructose 6-phosphate</text>
        <dbReference type="Rhea" id="RHEA:17053"/>
        <dbReference type="ChEBI" id="CHEBI:16897"/>
        <dbReference type="ChEBI" id="CHEBI:57483"/>
        <dbReference type="ChEBI" id="CHEBI:57634"/>
        <dbReference type="ChEBI" id="CHEBI:59776"/>
        <dbReference type="EC" id="2.2.1.2"/>
    </reaction>
</comment>
<dbReference type="PROSITE" id="PS01054">
    <property type="entry name" value="TRANSALDOLASE_1"/>
    <property type="match status" value="1"/>
</dbReference>
<dbReference type="Gene3D" id="3.20.20.70">
    <property type="entry name" value="Aldolase class I"/>
    <property type="match status" value="1"/>
</dbReference>
<dbReference type="PROSITE" id="PS00958">
    <property type="entry name" value="TRANSALDOLASE_2"/>
    <property type="match status" value="1"/>
</dbReference>
<evidence type="ECO:0000256" key="8">
    <source>
        <dbReference type="RuleBase" id="RU004155"/>
    </source>
</evidence>
<protein>
    <recommendedName>
        <fullName evidence="3 7">Transaldolase</fullName>
        <ecNumber evidence="3 7">2.2.1.2</ecNumber>
    </recommendedName>
</protein>